<evidence type="ECO:0000313" key="2">
    <source>
        <dbReference type="EMBL" id="GAL03977.1"/>
    </source>
</evidence>
<reference evidence="2 3" key="1">
    <citation type="journal article" date="2014" name="Genome Announc.">
        <title>Draft Genome Sequences of Two Vibrionaceae Species, Vibrio ponticus C121 and Photobacterium aphoticum C119, Isolated as Coral Reef Microbiota.</title>
        <authorList>
            <person name="Al-saari N."/>
            <person name="Meirelles P.M."/>
            <person name="Mino S."/>
            <person name="Suda W."/>
            <person name="Oshima K."/>
            <person name="Hattori M."/>
            <person name="Ohkuma M."/>
            <person name="Thompson F.L."/>
            <person name="Gomez-Gil B."/>
            <person name="Sawabe T."/>
            <person name="Sawabe T."/>
        </authorList>
    </citation>
    <scope>NUCLEOTIDE SEQUENCE [LARGE SCALE GENOMIC DNA]</scope>
    <source>
        <strain evidence="2 3">JCM 19237</strain>
    </source>
</reference>
<dbReference type="SUPFAM" id="SSF58113">
    <property type="entry name" value="Apolipoprotein A-I"/>
    <property type="match status" value="2"/>
</dbReference>
<dbReference type="AlphaFoldDB" id="A0A090R8S5"/>
<dbReference type="eggNOG" id="COG0840">
    <property type="taxonomic scope" value="Bacteria"/>
</dbReference>
<evidence type="ECO:0000256" key="1">
    <source>
        <dbReference type="SAM" id="Coils"/>
    </source>
</evidence>
<dbReference type="STRING" id="754436.JCM19237_2128"/>
<proteinExistence type="predicted"/>
<keyword evidence="1" id="KW-0175">Coiled coil</keyword>
<name>A0A090R8S5_9GAMM</name>
<dbReference type="EMBL" id="BBMN01000003">
    <property type="protein sequence ID" value="GAL03977.1"/>
    <property type="molecule type" value="Genomic_DNA"/>
</dbReference>
<evidence type="ECO:0000313" key="3">
    <source>
        <dbReference type="Proteomes" id="UP000029227"/>
    </source>
</evidence>
<dbReference type="Proteomes" id="UP000029227">
    <property type="component" value="Unassembled WGS sequence"/>
</dbReference>
<organism evidence="2 3">
    <name type="scientific">Photobacterium aphoticum</name>
    <dbReference type="NCBI Taxonomy" id="754436"/>
    <lineage>
        <taxon>Bacteria</taxon>
        <taxon>Pseudomonadati</taxon>
        <taxon>Pseudomonadota</taxon>
        <taxon>Gammaproteobacteria</taxon>
        <taxon>Vibrionales</taxon>
        <taxon>Vibrionaceae</taxon>
        <taxon>Photobacterium</taxon>
    </lineage>
</organism>
<protein>
    <submittedName>
        <fullName evidence="2">Uncharacterized protein</fullName>
    </submittedName>
</protein>
<gene>
    <name evidence="2" type="ORF">JCM19237_2128</name>
</gene>
<comment type="caution">
    <text evidence="2">The sequence shown here is derived from an EMBL/GenBank/DDBJ whole genome shotgun (WGS) entry which is preliminary data.</text>
</comment>
<sequence>MLASAAELLEGMKTAFYTSLAGLSLSAVFMARMKYSSSALSKAQQAFIEKVSHQYFEVSPIYYLKNLSNEGQEEAVAAQLRSANAMVQMSDKFGATAESLNQLGQQFNGDVIAKQVSEGVSASIERYMTPALNAMTAELATLKDIKEQSQKELVELLVTEMRNQLIEPVTSVLEKTNAAVEESNQVSSQLNSNVERVITSTSETVETINEFQKETMVKLQAFAESLRVILTDFKDDTQGAMSKIAQEVNSMLNDASQGMDLQRAAFEQSAERASSAFEGMKESLETALEQRQSAEKDMFENVTGRIHTLLNEMAESFDNQAVVITKTGETASLVINQAQTEFEKSVQMRRDEESTLFGEMKSQISELLDNVTQSFENQTAVIAQTGETASTLMNKAQADFETSVTMRRAEESSMFDEMQSRIGGLLDSVSTSFENQTVVIAQTGETASALMNKAQADFETSVAMRREEESSMFDGMQSRIGGLLDSVSTSFENQTAVIAQTGETASTLMNKAQADFETSVTMRRAEESSMFDGMQSRIGGLLDSVSTSFENQTAVIAQTGETASTLMNKAQADFETSVKMRRDEESHLFTEMETRMGNLVENAQLIFKEQADAIKQVGDDASSVMHSAKTELQQGLGDIDSKVKSMSETVQTELEAFRQQYQQNLTSYFDQQNNLLEESLGKQRDGLNGVVENFRQVFEGEYKARHNLLQELTAQYEKLQASAQTVERVAKAIGLNEAAKMAELQDAAQTMGREIAQLKKEYAKASATFTDITENLPKAMDEYFTRANESFETFFKDFDQSASTIHNKLSQAAGYLINSQVVRREFEADEVNA</sequence>
<feature type="coiled-coil region" evidence="1">
    <location>
        <begin position="709"/>
        <end position="775"/>
    </location>
</feature>
<accession>A0A090R8S5</accession>